<dbReference type="Proteomes" id="UP000016923">
    <property type="component" value="Unassembled WGS sequence"/>
</dbReference>
<dbReference type="EMBL" id="KE148171">
    <property type="protein sequence ID" value="EPE03092.1"/>
    <property type="molecule type" value="Genomic_DNA"/>
</dbReference>
<dbReference type="PROSITE" id="PS00072">
    <property type="entry name" value="ACYL_COA_DH_1"/>
    <property type="match status" value="1"/>
</dbReference>
<feature type="domain" description="Acyl-CoA oxidase/dehydrogenase middle" evidence="8">
    <location>
        <begin position="145"/>
        <end position="236"/>
    </location>
</feature>
<dbReference type="STRING" id="1262450.S3BRP8"/>
<evidence type="ECO:0000256" key="6">
    <source>
        <dbReference type="RuleBase" id="RU362125"/>
    </source>
</evidence>
<dbReference type="eggNOG" id="KOG0137">
    <property type="taxonomic scope" value="Eukaryota"/>
</dbReference>
<gene>
    <name evidence="9" type="ORF">F503_08706</name>
</gene>
<dbReference type="Gene3D" id="1.20.140.10">
    <property type="entry name" value="Butyryl-CoA Dehydrogenase, subunit A, domain 3"/>
    <property type="match status" value="1"/>
</dbReference>
<evidence type="ECO:0000259" key="7">
    <source>
        <dbReference type="Pfam" id="PF00441"/>
    </source>
</evidence>
<evidence type="ECO:0000256" key="2">
    <source>
        <dbReference type="ARBA" id="ARBA00009347"/>
    </source>
</evidence>
<evidence type="ECO:0000256" key="4">
    <source>
        <dbReference type="ARBA" id="ARBA00022827"/>
    </source>
</evidence>
<proteinExistence type="inferred from homology"/>
<evidence type="ECO:0000256" key="3">
    <source>
        <dbReference type="ARBA" id="ARBA00022630"/>
    </source>
</evidence>
<dbReference type="SUPFAM" id="SSF47203">
    <property type="entry name" value="Acyl-CoA dehydrogenase C-terminal domain-like"/>
    <property type="match status" value="1"/>
</dbReference>
<protein>
    <submittedName>
        <fullName evidence="9">Acyl-dehydrogenase</fullName>
    </submittedName>
</protein>
<comment type="cofactor">
    <cofactor evidence="1 6">
        <name>FAD</name>
        <dbReference type="ChEBI" id="CHEBI:57692"/>
    </cofactor>
</comment>
<dbReference type="Pfam" id="PF02770">
    <property type="entry name" value="Acyl-CoA_dh_M"/>
    <property type="match status" value="1"/>
</dbReference>
<dbReference type="Gene3D" id="2.40.110.10">
    <property type="entry name" value="Butyryl-CoA Dehydrogenase, subunit A, domain 2"/>
    <property type="match status" value="1"/>
</dbReference>
<dbReference type="Pfam" id="PF00441">
    <property type="entry name" value="Acyl-CoA_dh_1"/>
    <property type="match status" value="1"/>
</dbReference>
<evidence type="ECO:0000313" key="10">
    <source>
        <dbReference type="Proteomes" id="UP000016923"/>
    </source>
</evidence>
<name>S3BRP8_OPHP1</name>
<evidence type="ECO:0000256" key="5">
    <source>
        <dbReference type="ARBA" id="ARBA00023002"/>
    </source>
</evidence>
<dbReference type="PANTHER" id="PTHR48083">
    <property type="entry name" value="MEDIUM-CHAIN SPECIFIC ACYL-COA DEHYDROGENASE, MITOCHONDRIAL-RELATED"/>
    <property type="match status" value="1"/>
</dbReference>
<evidence type="ECO:0000313" key="9">
    <source>
        <dbReference type="EMBL" id="EPE03092.1"/>
    </source>
</evidence>
<dbReference type="InterPro" id="IPR046373">
    <property type="entry name" value="Acyl-CoA_Oxase/DH_mid-dom_sf"/>
</dbReference>
<dbReference type="GO" id="GO:0050660">
    <property type="term" value="F:flavin adenine dinucleotide binding"/>
    <property type="evidence" value="ECO:0007669"/>
    <property type="project" value="InterPro"/>
</dbReference>
<dbReference type="InterPro" id="IPR050741">
    <property type="entry name" value="Acyl-CoA_dehydrogenase"/>
</dbReference>
<dbReference type="InterPro" id="IPR009075">
    <property type="entry name" value="AcylCo_DH/oxidase_C"/>
</dbReference>
<dbReference type="HOGENOM" id="CLU_018204_4_0_1"/>
<feature type="domain" description="Acyl-CoA dehydrogenase/oxidase C-terminal" evidence="7">
    <location>
        <begin position="248"/>
        <end position="405"/>
    </location>
</feature>
<dbReference type="AlphaFoldDB" id="S3BRP8"/>
<keyword evidence="4 6" id="KW-0274">FAD</keyword>
<reference evidence="9 10" key="1">
    <citation type="journal article" date="2013" name="BMC Genomics">
        <title>The genome and transcriptome of the pine saprophyte Ophiostoma piceae, and a comparison with the bark beetle-associated pine pathogen Grosmannia clavigera.</title>
        <authorList>
            <person name="Haridas S."/>
            <person name="Wang Y."/>
            <person name="Lim L."/>
            <person name="Massoumi Alamouti S."/>
            <person name="Jackman S."/>
            <person name="Docking R."/>
            <person name="Robertson G."/>
            <person name="Birol I."/>
            <person name="Bohlmann J."/>
            <person name="Breuil C."/>
        </authorList>
    </citation>
    <scope>NUCLEOTIDE SEQUENCE [LARGE SCALE GENOMIC DNA]</scope>
    <source>
        <strain evidence="9 10">UAMH 11346</strain>
    </source>
</reference>
<dbReference type="InterPro" id="IPR006091">
    <property type="entry name" value="Acyl-CoA_Oxase/DH_mid-dom"/>
</dbReference>
<dbReference type="OMA" id="DGFHDFI"/>
<dbReference type="InterPro" id="IPR036250">
    <property type="entry name" value="AcylCo_DH-like_C"/>
</dbReference>
<sequence>MAALSPDTKAKWLFGSKLPYAEAPWARGSPSPYYNDSHRRLRQAMRDWTDKYLIPNVQEWEDAASLPDWLYKQAATDGILMPMAAGSTIPLDWHGKFPIIGNVDPQQWDGFHDFIIHDEFGRIGGVGVENGLVGGVILSGNARIALAITEPDAGSDVQGLQTEAVLSEDGTHFVINGMKKWITSGMYCDHFLTLTKEAAGGFTLLVVPPSEGVSKRHMAVSGSTAAGTAFIDFDDVKVPVNMVVGERGKGLKYIMSNFNHERLFLGFQALRCARVCLEDSMDYAITRHTFGKPLTEHAIIRFKFAHMSRETEALQAWIESLIYQLGQLQPGEAEFLLAGTTAQLKAHAGLVLEHVVREAVQIMGGIGLTRGGRGGRVERIWRDVKALTVPGGSEEILLDFSTKRALKIAAELTKDVTKGKL</sequence>
<organism evidence="9 10">
    <name type="scientific">Ophiostoma piceae (strain UAMH 11346)</name>
    <name type="common">Sap stain fungus</name>
    <dbReference type="NCBI Taxonomy" id="1262450"/>
    <lineage>
        <taxon>Eukaryota</taxon>
        <taxon>Fungi</taxon>
        <taxon>Dikarya</taxon>
        <taxon>Ascomycota</taxon>
        <taxon>Pezizomycotina</taxon>
        <taxon>Sordariomycetes</taxon>
        <taxon>Sordariomycetidae</taxon>
        <taxon>Ophiostomatales</taxon>
        <taxon>Ophiostomataceae</taxon>
        <taxon>Ophiostoma</taxon>
    </lineage>
</organism>
<evidence type="ECO:0000259" key="8">
    <source>
        <dbReference type="Pfam" id="PF02770"/>
    </source>
</evidence>
<dbReference type="InterPro" id="IPR009100">
    <property type="entry name" value="AcylCoA_DH/oxidase_NM_dom_sf"/>
</dbReference>
<dbReference type="OrthoDB" id="10254877at2759"/>
<dbReference type="InterPro" id="IPR037069">
    <property type="entry name" value="AcylCoA_DH/ox_N_sf"/>
</dbReference>
<keyword evidence="10" id="KW-1185">Reference proteome</keyword>
<dbReference type="SUPFAM" id="SSF56645">
    <property type="entry name" value="Acyl-CoA dehydrogenase NM domain-like"/>
    <property type="match status" value="1"/>
</dbReference>
<dbReference type="GO" id="GO:0005737">
    <property type="term" value="C:cytoplasm"/>
    <property type="evidence" value="ECO:0007669"/>
    <property type="project" value="TreeGrafter"/>
</dbReference>
<dbReference type="GO" id="GO:0003995">
    <property type="term" value="F:acyl-CoA dehydrogenase activity"/>
    <property type="evidence" value="ECO:0007669"/>
    <property type="project" value="InterPro"/>
</dbReference>
<keyword evidence="5 6" id="KW-0560">Oxidoreductase</keyword>
<accession>S3BRP8</accession>
<comment type="similarity">
    <text evidence="2 6">Belongs to the acyl-CoA dehydrogenase family.</text>
</comment>
<dbReference type="PANTHER" id="PTHR48083:SF28">
    <property type="entry name" value="ACYL-COA DEHYDROGENASE FAMILY PROTEIN (AFU_ORTHOLOGUE AFUA_6G10880)-RELATED"/>
    <property type="match status" value="1"/>
</dbReference>
<dbReference type="InterPro" id="IPR006089">
    <property type="entry name" value="Acyl-CoA_DH_CS"/>
</dbReference>
<keyword evidence="3 6" id="KW-0285">Flavoprotein</keyword>
<dbReference type="Gene3D" id="1.10.540.10">
    <property type="entry name" value="Acyl-CoA dehydrogenase/oxidase, N-terminal domain"/>
    <property type="match status" value="1"/>
</dbReference>
<dbReference type="GO" id="GO:0033539">
    <property type="term" value="P:fatty acid beta-oxidation using acyl-CoA dehydrogenase"/>
    <property type="evidence" value="ECO:0007669"/>
    <property type="project" value="TreeGrafter"/>
</dbReference>
<dbReference type="VEuPathDB" id="FungiDB:F503_08706"/>
<evidence type="ECO:0000256" key="1">
    <source>
        <dbReference type="ARBA" id="ARBA00001974"/>
    </source>
</evidence>